<protein>
    <submittedName>
        <fullName evidence="9">Ketosynthase-like protein</fullName>
    </submittedName>
</protein>
<dbReference type="Pfam" id="PF00109">
    <property type="entry name" value="ketoacyl-synt"/>
    <property type="match status" value="1"/>
</dbReference>
<dbReference type="InterPro" id="IPR014043">
    <property type="entry name" value="Acyl_transferase_dom"/>
</dbReference>
<dbReference type="InterPro" id="IPR016035">
    <property type="entry name" value="Acyl_Trfase/lysoPLipase"/>
</dbReference>
<dbReference type="SMART" id="SM00825">
    <property type="entry name" value="PKS_KS"/>
    <property type="match status" value="1"/>
</dbReference>
<dbReference type="SUPFAM" id="SSF52151">
    <property type="entry name" value="FabD/lysophospholipase-like"/>
    <property type="match status" value="1"/>
</dbReference>
<keyword evidence="3" id="KW-0597">Phosphoprotein</keyword>
<dbReference type="PROSITE" id="PS52004">
    <property type="entry name" value="KS3_2"/>
    <property type="match status" value="1"/>
</dbReference>
<keyword evidence="2" id="KW-0596">Phosphopantetheine</keyword>
<dbReference type="Pfam" id="PF16197">
    <property type="entry name" value="KAsynt_C_assoc"/>
    <property type="match status" value="1"/>
</dbReference>
<evidence type="ECO:0000313" key="9">
    <source>
        <dbReference type="EMBL" id="AAO65790.1"/>
    </source>
</evidence>
<keyword evidence="5" id="KW-0511">Multifunctional enzyme</keyword>
<dbReference type="Gene3D" id="3.40.47.10">
    <property type="match status" value="1"/>
</dbReference>
<dbReference type="Gene3D" id="3.40.366.10">
    <property type="entry name" value="Malonyl-Coenzyme A Acyl Carrier Protein, domain 2"/>
    <property type="match status" value="1"/>
</dbReference>
<evidence type="ECO:0000256" key="4">
    <source>
        <dbReference type="ARBA" id="ARBA00022679"/>
    </source>
</evidence>
<dbReference type="InterPro" id="IPR050091">
    <property type="entry name" value="PKS_NRPS_Biosynth_Enz"/>
</dbReference>
<reference evidence="9" key="2">
    <citation type="journal article" date="2003" name="Mol. Microbiol.">
        <title>Analysis of the biosynthetic gene cluster for the polyether antibiotic monensin in Streptomyces cinnamonensis and evidence for the role of monB and monC genes in oxidative cyclization.</title>
        <authorList>
            <person name="Oliynyk M."/>
            <person name="Stark C.B."/>
            <person name="Bhatt A."/>
            <person name="Jones M.A."/>
            <person name="Hughes-Thomas Z.A."/>
            <person name="Wilkinson C."/>
            <person name="Oliynyk Z."/>
            <person name="Demydchuk Y."/>
            <person name="Staunton J."/>
            <person name="Leadlay P.F."/>
        </authorList>
    </citation>
    <scope>NUCLEOTIDE SEQUENCE</scope>
    <source>
        <strain evidence="9">ATCC15413</strain>
    </source>
</reference>
<evidence type="ECO:0000256" key="2">
    <source>
        <dbReference type="ARBA" id="ARBA00022450"/>
    </source>
</evidence>
<evidence type="ECO:0000259" key="8">
    <source>
        <dbReference type="PROSITE" id="PS52004"/>
    </source>
</evidence>
<dbReference type="PANTHER" id="PTHR43775">
    <property type="entry name" value="FATTY ACID SYNTHASE"/>
    <property type="match status" value="1"/>
</dbReference>
<name>Q846Y2_STRVG</name>
<evidence type="ECO:0000256" key="5">
    <source>
        <dbReference type="ARBA" id="ARBA00023268"/>
    </source>
</evidence>
<accession>Q846Y2</accession>
<dbReference type="PANTHER" id="PTHR43775:SF51">
    <property type="entry name" value="INACTIVE PHENOLPHTHIOCEROL SYNTHESIS POLYKETIDE SYNTHASE TYPE I PKS1-RELATED"/>
    <property type="match status" value="1"/>
</dbReference>
<evidence type="ECO:0000256" key="7">
    <source>
        <dbReference type="RuleBase" id="RU003694"/>
    </source>
</evidence>
<dbReference type="GO" id="GO:0006633">
    <property type="term" value="P:fatty acid biosynthetic process"/>
    <property type="evidence" value="ECO:0007669"/>
    <property type="project" value="InterPro"/>
</dbReference>
<dbReference type="EMBL" id="AF440781">
    <property type="protein sequence ID" value="AAO65790.1"/>
    <property type="molecule type" value="Genomic_DNA"/>
</dbReference>
<dbReference type="InterPro" id="IPR001227">
    <property type="entry name" value="Ac_transferase_dom_sf"/>
</dbReference>
<dbReference type="InterPro" id="IPR020841">
    <property type="entry name" value="PKS_Beta-ketoAc_synthase_dom"/>
</dbReference>
<evidence type="ECO:0000256" key="6">
    <source>
        <dbReference type="ARBA" id="ARBA00023315"/>
    </source>
</evidence>
<dbReference type="FunFam" id="3.40.47.10:FF:000019">
    <property type="entry name" value="Polyketide synthase type I"/>
    <property type="match status" value="1"/>
</dbReference>
<organism evidence="9">
    <name type="scientific">Streptomyces virginiae</name>
    <name type="common">Streptomyces cinnamonensis</name>
    <dbReference type="NCBI Taxonomy" id="1961"/>
    <lineage>
        <taxon>Bacteria</taxon>
        <taxon>Bacillati</taxon>
        <taxon>Actinomycetota</taxon>
        <taxon>Actinomycetes</taxon>
        <taxon>Kitasatosporales</taxon>
        <taxon>Streptomycetaceae</taxon>
        <taxon>Streptomyces</taxon>
    </lineage>
</organism>
<dbReference type="PROSITE" id="PS00606">
    <property type="entry name" value="KS3_1"/>
    <property type="match status" value="1"/>
</dbReference>
<dbReference type="GO" id="GO:0031177">
    <property type="term" value="F:phosphopantetheine binding"/>
    <property type="evidence" value="ECO:0007669"/>
    <property type="project" value="UniProtKB-ARBA"/>
</dbReference>
<dbReference type="Pfam" id="PF02801">
    <property type="entry name" value="Ketoacyl-synt_C"/>
    <property type="match status" value="1"/>
</dbReference>
<dbReference type="InterPro" id="IPR014031">
    <property type="entry name" value="Ketoacyl_synth_C"/>
</dbReference>
<dbReference type="InterPro" id="IPR018201">
    <property type="entry name" value="Ketoacyl_synth_AS"/>
</dbReference>
<dbReference type="CDD" id="cd00833">
    <property type="entry name" value="PKS"/>
    <property type="match status" value="1"/>
</dbReference>
<dbReference type="InterPro" id="IPR015083">
    <property type="entry name" value="NorB/c/GfsB-D-like_docking"/>
</dbReference>
<dbReference type="AlphaFoldDB" id="Q846Y2"/>
<sequence>MANEEKLVEYLKWTTAELHQAQQQLRELKAAQHEPIAVVSMACRLPGKTRTPDDLWDLVSEGRDAVTGFPDDRAWELPEERPYAELGGFLDDAAGFDAGFFDISDTEAVATEPLQRLMLHLAWETVERGHIAPHTLRSTLTGVYVGATGHDYATRLETAPDELLPYLGGGTSGSLVSGRIAYALGLEGPAISVDTACSSSLVALHLACQALRRGECGLALAGGGTVMSTPHTFHAFAHQKSLAQDGRCKPFAAAADGMGLGEGVGLVLLERLGDARKNGHPVLAVIRGSAVNQDGAGYGLAAPNGPSQQHVIRAALADAGLTPDQIDAVEAHGTGTPIGDAIEVQALLATYGADRSPDRPLWLGSVKSNTGHTQGAAGAAALIKMVQAFRHGTLPPTLHVDRPTPLAAWKKGAVRLLTEAVDWPRREEPRRVGISAFATSGTNAHLILEEPPVDEAPVPDAARDQTSPVAPELPVAWSLSARTPEALRAQAKALVTHLAATDPAPSPAEVAYSLAATRSPLEHRAVLTGTDHTELLAAARALAAGEDHPDLVRSTPGAGPKKIAWHFDGRPADGVTTGAAPGAKPGATFGATFGAAFGGAEFHSAFPLFASAFDEARALLDTHLPTPLPTPHSELARFAVHTALARLLLETGVRPHTLTGDGVGHIAAAYAAGILTLDDACRLAAAHAAAAQAAEGEQPAPPDAYEPVLKQLTFQRATLTLTSTAPADTPIASADYWHHHLTSPAPTAPPTPETHTLLHLGALSPEGTQTSAVSALLTALARLHTTGGTVDWTPLVRRTPHPRTIDLPTYSFQATRYWLHDHTAHAAV</sequence>
<comment type="similarity">
    <text evidence="7">Belongs to the thiolase-like superfamily. Beta-ketoacyl-ACP synthases family.</text>
</comment>
<comment type="cofactor">
    <cofactor evidence="1">
        <name>pantetheine 4'-phosphate</name>
        <dbReference type="ChEBI" id="CHEBI:47942"/>
    </cofactor>
</comment>
<proteinExistence type="inferred from homology"/>
<dbReference type="SMART" id="SM00827">
    <property type="entry name" value="PKS_AT"/>
    <property type="match status" value="1"/>
</dbReference>
<evidence type="ECO:0000256" key="1">
    <source>
        <dbReference type="ARBA" id="ARBA00001957"/>
    </source>
</evidence>
<feature type="domain" description="Ketosynthase family 3 (KS3)" evidence="8">
    <location>
        <begin position="33"/>
        <end position="450"/>
    </location>
</feature>
<dbReference type="GO" id="GO:0033068">
    <property type="term" value="P:macrolide biosynthetic process"/>
    <property type="evidence" value="ECO:0007669"/>
    <property type="project" value="UniProtKB-ARBA"/>
</dbReference>
<evidence type="ECO:0000256" key="3">
    <source>
        <dbReference type="ARBA" id="ARBA00022553"/>
    </source>
</evidence>
<dbReference type="GO" id="GO:0004312">
    <property type="term" value="F:fatty acid synthase activity"/>
    <property type="evidence" value="ECO:0007669"/>
    <property type="project" value="TreeGrafter"/>
</dbReference>
<keyword evidence="4 7" id="KW-0808">Transferase</keyword>
<keyword evidence="6" id="KW-0012">Acyltransferase</keyword>
<dbReference type="InterPro" id="IPR032821">
    <property type="entry name" value="PKS_assoc"/>
</dbReference>
<dbReference type="InterPro" id="IPR014030">
    <property type="entry name" value="Ketoacyl_synth_N"/>
</dbReference>
<dbReference type="InterPro" id="IPR016039">
    <property type="entry name" value="Thiolase-like"/>
</dbReference>
<dbReference type="GO" id="GO:0004315">
    <property type="term" value="F:3-oxoacyl-[acyl-carrier-protein] synthase activity"/>
    <property type="evidence" value="ECO:0007669"/>
    <property type="project" value="InterPro"/>
</dbReference>
<dbReference type="SUPFAM" id="SSF53901">
    <property type="entry name" value="Thiolase-like"/>
    <property type="match status" value="1"/>
</dbReference>
<dbReference type="Pfam" id="PF08990">
    <property type="entry name" value="Docking"/>
    <property type="match status" value="1"/>
</dbReference>
<dbReference type="Gene3D" id="3.30.70.3290">
    <property type="match status" value="2"/>
</dbReference>
<reference evidence="9" key="1">
    <citation type="thesis" date="1999" institute="University of Cambridge">
        <title>The gene cluster for monensin biosynthesis.</title>
        <authorList>
            <person name="Oliynyk M."/>
        </authorList>
    </citation>
    <scope>NUCLEOTIDE SEQUENCE</scope>
    <source>
        <strain evidence="9">ATCC15413</strain>
    </source>
</reference>